<accession>E3NUA7</accession>
<feature type="transmembrane region" description="Helical" evidence="10">
    <location>
        <begin position="349"/>
        <end position="369"/>
    </location>
</feature>
<feature type="transmembrane region" description="Helical" evidence="10">
    <location>
        <begin position="79"/>
        <end position="99"/>
    </location>
</feature>
<dbReference type="FunCoup" id="E3NUA7">
    <property type="interactions" value="3108"/>
</dbReference>
<sequence length="575" mass="66798">MSNVKKRPAKLYHPENVPDDDWQPSAGVVIKLLLSVRISAALWSSIDTKTEVFGFYEGLHRLLYGDGFNTWELLDNTNYYCRVFLIWIYSIPASIFVNCFGDSKIVVFTCVRLMTGLLCLLGEYYAFYAISKRINVATGRYFLLFTILSPGMFHASVTFSDLSFTMICTFYFIAAFLDEQWVVCIISLLLAVFFGTPFIFVLGVVLTHATALKKEIFKWTAVFMCLCVPFCFVRLRVVASQLRTLPEYEAPLGHNNTGYEHATINPYKENLFFNWNFAIFYAFVGFVLSYKTFTKFRLPSNYEKRLFLPKDRNLLIDYLPILHCAFIVFMWSLVFGLPSTEEEHIAFPMYPFISLFAALAADSMLRLFFDKTKKLENNMYKNMLYSSIGLFALFSVMRAFSVYHSYGSHVEIYKGLHQELNAHEEFDRFNDPITLCIGKEWQYFPSSFFLPERVYDGKLNPRKFQMRFLQSSYNCSLQTKYAVVNNTTDTSIDENRRPTISNSLEFCDYVIDMDMPATEKEPNFGNMPEKWKPILSLTVIDANQSDMFFKNFYLPVFAGTLNKYTTCTLYRKKIT</sequence>
<evidence type="ECO:0000256" key="6">
    <source>
        <dbReference type="ARBA" id="ARBA00022692"/>
    </source>
</evidence>
<feature type="transmembrane region" description="Helical" evidence="10">
    <location>
        <begin position="314"/>
        <end position="337"/>
    </location>
</feature>
<evidence type="ECO:0000256" key="8">
    <source>
        <dbReference type="ARBA" id="ARBA00022989"/>
    </source>
</evidence>
<name>E3NUA7_CAERE</name>
<dbReference type="EMBL" id="WUAV01000004">
    <property type="protein sequence ID" value="KAF1759763.1"/>
    <property type="molecule type" value="Genomic_DNA"/>
</dbReference>
<dbReference type="InterPro" id="IPR005599">
    <property type="entry name" value="GPI_mannosylTrfase"/>
</dbReference>
<dbReference type="eggNOG" id="KOG2515">
    <property type="taxonomic scope" value="Eukaryota"/>
</dbReference>
<comment type="subcellular location">
    <subcellularLocation>
        <location evidence="1 10">Endoplasmic reticulum membrane</location>
        <topology evidence="1 10">Multi-pass membrane protein</topology>
    </subcellularLocation>
</comment>
<dbReference type="GeneID" id="9817162"/>
<evidence type="ECO:0000256" key="10">
    <source>
        <dbReference type="RuleBase" id="RU363075"/>
    </source>
</evidence>
<evidence type="ECO:0000313" key="11">
    <source>
        <dbReference type="EMBL" id="EFO94272.1"/>
    </source>
</evidence>
<dbReference type="EMBL" id="DS270474">
    <property type="protein sequence ID" value="EFO94272.1"/>
    <property type="molecule type" value="Genomic_DNA"/>
</dbReference>
<dbReference type="CTD" id="9817162"/>
<reference evidence="11" key="1">
    <citation type="submission" date="2007-07" db="EMBL/GenBank/DDBJ databases">
        <title>PCAP assembly of the Caenorhabditis remanei genome.</title>
        <authorList>
            <consortium name="The Caenorhabditis remanei Sequencing Consortium"/>
            <person name="Wilson R.K."/>
        </authorList>
    </citation>
    <scope>NUCLEOTIDE SEQUENCE [LARGE SCALE GENOMIC DNA]</scope>
    <source>
        <strain evidence="11">PB4641</strain>
    </source>
</reference>
<reference evidence="12 14" key="2">
    <citation type="submission" date="2019-12" db="EMBL/GenBank/DDBJ databases">
        <title>Chromosome-level assembly of the Caenorhabditis remanei genome.</title>
        <authorList>
            <person name="Teterina A.A."/>
            <person name="Willis J.H."/>
            <person name="Phillips P.C."/>
        </authorList>
    </citation>
    <scope>NUCLEOTIDE SEQUENCE [LARGE SCALE GENOMIC DNA]</scope>
    <source>
        <strain evidence="12 14">PX506</strain>
        <tissue evidence="12">Whole organism</tissue>
    </source>
</reference>
<protein>
    <recommendedName>
        <fullName evidence="10">Mannosyltransferase</fullName>
        <ecNumber evidence="10">2.4.1.-</ecNumber>
    </recommendedName>
</protein>
<dbReference type="GO" id="GO:0000026">
    <property type="term" value="F:alpha-1,2-mannosyltransferase activity"/>
    <property type="evidence" value="ECO:0007669"/>
    <property type="project" value="TreeGrafter"/>
</dbReference>
<evidence type="ECO:0000256" key="7">
    <source>
        <dbReference type="ARBA" id="ARBA00022824"/>
    </source>
</evidence>
<evidence type="ECO:0000256" key="9">
    <source>
        <dbReference type="ARBA" id="ARBA00023136"/>
    </source>
</evidence>
<evidence type="ECO:0000313" key="13">
    <source>
        <dbReference type="Proteomes" id="UP000008281"/>
    </source>
</evidence>
<dbReference type="InParanoid" id="E3NUA7"/>
<dbReference type="OrthoDB" id="497541at2759"/>
<feature type="transmembrane region" description="Helical" evidence="10">
    <location>
        <begin position="141"/>
        <end position="174"/>
    </location>
</feature>
<dbReference type="KEGG" id="crq:GCK72_005497"/>
<dbReference type="Proteomes" id="UP000008281">
    <property type="component" value="Unassembled WGS sequence"/>
</dbReference>
<comment type="similarity">
    <text evidence="3 10">Belongs to the glycosyltransferase 22 family.</text>
</comment>
<evidence type="ECO:0000256" key="2">
    <source>
        <dbReference type="ARBA" id="ARBA00004922"/>
    </source>
</evidence>
<gene>
    <name evidence="11" type="ORF">CRE_13224</name>
    <name evidence="12" type="ORF">GCK72_016230</name>
</gene>
<evidence type="ECO:0000256" key="5">
    <source>
        <dbReference type="ARBA" id="ARBA00022679"/>
    </source>
</evidence>
<proteinExistence type="inferred from homology"/>
<feature type="transmembrane region" description="Helical" evidence="10">
    <location>
        <begin position="105"/>
        <end position="129"/>
    </location>
</feature>
<dbReference type="PANTHER" id="PTHR22760">
    <property type="entry name" value="GLYCOSYLTRANSFERASE"/>
    <property type="match status" value="1"/>
</dbReference>
<feature type="transmembrane region" description="Helical" evidence="10">
    <location>
        <begin position="275"/>
        <end position="293"/>
    </location>
</feature>
<evidence type="ECO:0000256" key="1">
    <source>
        <dbReference type="ARBA" id="ARBA00004477"/>
    </source>
</evidence>
<dbReference type="AlphaFoldDB" id="E3NUA7"/>
<keyword evidence="7 10" id="KW-0256">Endoplasmic reticulum</keyword>
<dbReference type="UniPathway" id="UPA00378"/>
<feature type="transmembrane region" description="Helical" evidence="10">
    <location>
        <begin position="180"/>
        <end position="207"/>
    </location>
</feature>
<feature type="transmembrane region" description="Helical" evidence="10">
    <location>
        <begin position="219"/>
        <end position="239"/>
    </location>
</feature>
<evidence type="ECO:0000256" key="3">
    <source>
        <dbReference type="ARBA" id="ARBA00007063"/>
    </source>
</evidence>
<dbReference type="STRING" id="31234.E3NUA7"/>
<keyword evidence="9 10" id="KW-0472">Membrane</keyword>
<keyword evidence="5" id="KW-0808">Transferase</keyword>
<dbReference type="Proteomes" id="UP000483820">
    <property type="component" value="Chromosome IV"/>
</dbReference>
<dbReference type="OMA" id="SHHLCVF"/>
<evidence type="ECO:0000256" key="4">
    <source>
        <dbReference type="ARBA" id="ARBA00022676"/>
    </source>
</evidence>
<dbReference type="RefSeq" id="XP_003088014.2">
    <property type="nucleotide sequence ID" value="XM_003087966.2"/>
</dbReference>
<dbReference type="EC" id="2.4.1.-" evidence="10"/>
<dbReference type="GO" id="GO:0006487">
    <property type="term" value="P:protein N-linked glycosylation"/>
    <property type="evidence" value="ECO:0007669"/>
    <property type="project" value="TreeGrafter"/>
</dbReference>
<organism evidence="13">
    <name type="scientific">Caenorhabditis remanei</name>
    <name type="common">Caenorhabditis vulgaris</name>
    <dbReference type="NCBI Taxonomy" id="31234"/>
    <lineage>
        <taxon>Eukaryota</taxon>
        <taxon>Metazoa</taxon>
        <taxon>Ecdysozoa</taxon>
        <taxon>Nematoda</taxon>
        <taxon>Chromadorea</taxon>
        <taxon>Rhabditida</taxon>
        <taxon>Rhabditina</taxon>
        <taxon>Rhabditomorpha</taxon>
        <taxon>Rhabditoidea</taxon>
        <taxon>Rhabditidae</taxon>
        <taxon>Peloderinae</taxon>
        <taxon>Caenorhabditis</taxon>
    </lineage>
</organism>
<keyword evidence="6 10" id="KW-0812">Transmembrane</keyword>
<feature type="transmembrane region" description="Helical" evidence="10">
    <location>
        <begin position="381"/>
        <end position="400"/>
    </location>
</feature>
<dbReference type="HOGENOM" id="CLU_018152_1_1_1"/>
<keyword evidence="8 10" id="KW-1133">Transmembrane helix</keyword>
<evidence type="ECO:0000313" key="12">
    <source>
        <dbReference type="EMBL" id="KAF1759763.1"/>
    </source>
</evidence>
<dbReference type="PANTHER" id="PTHR22760:SF2">
    <property type="entry name" value="ALPHA-1,2-MANNOSYLTRANSFERASE ALG9"/>
    <property type="match status" value="1"/>
</dbReference>
<dbReference type="GO" id="GO:0005789">
    <property type="term" value="C:endoplasmic reticulum membrane"/>
    <property type="evidence" value="ECO:0007669"/>
    <property type="project" value="UniProtKB-SubCell"/>
</dbReference>
<keyword evidence="13" id="KW-1185">Reference proteome</keyword>
<comment type="pathway">
    <text evidence="2">Protein modification; protein glycosylation.</text>
</comment>
<keyword evidence="4 10" id="KW-0328">Glycosyltransferase</keyword>
<dbReference type="Pfam" id="PF03901">
    <property type="entry name" value="Glyco_transf_22"/>
    <property type="match status" value="2"/>
</dbReference>
<evidence type="ECO:0000313" key="14">
    <source>
        <dbReference type="Proteomes" id="UP000483820"/>
    </source>
</evidence>